<protein>
    <submittedName>
        <fullName evidence="3">Uncharacterized protein</fullName>
    </submittedName>
</protein>
<evidence type="ECO:0000256" key="2">
    <source>
        <dbReference type="SAM" id="SignalP"/>
    </source>
</evidence>
<evidence type="ECO:0000256" key="1">
    <source>
        <dbReference type="SAM" id="MobiDB-lite"/>
    </source>
</evidence>
<feature type="signal peptide" evidence="2">
    <location>
        <begin position="1"/>
        <end position="19"/>
    </location>
</feature>
<evidence type="ECO:0000313" key="4">
    <source>
        <dbReference type="Proteomes" id="UP000520198"/>
    </source>
</evidence>
<organism evidence="3 4">
    <name type="scientific">Ensifer oleiphilus</name>
    <dbReference type="NCBI Taxonomy" id="2742698"/>
    <lineage>
        <taxon>Bacteria</taxon>
        <taxon>Pseudomonadati</taxon>
        <taxon>Pseudomonadota</taxon>
        <taxon>Alphaproteobacteria</taxon>
        <taxon>Hyphomicrobiales</taxon>
        <taxon>Rhizobiaceae</taxon>
        <taxon>Sinorhizobium/Ensifer group</taxon>
        <taxon>Ensifer</taxon>
    </lineage>
</organism>
<dbReference type="AlphaFoldDB" id="A0A7Y6ULC7"/>
<dbReference type="Proteomes" id="UP000520198">
    <property type="component" value="Unassembled WGS sequence"/>
</dbReference>
<dbReference type="InterPro" id="IPR049748">
    <property type="entry name" value="HPE1-like_N_CxxC"/>
</dbReference>
<sequence>MRLLLITTAVALAAGSAWASSIDTIVSGQAVNSSVAAVTCPQCPPLQNRKKVTYVVPEIDKGSAKVELKKINGEMKLVRTEAWLGGSPVVFVSKPSEDLLKAASGETAQADMATAAALGDLADASDLGVVASTIDETAKTAAVHTMTQAAPAVAAAATGETSRQFDPTGLELRLN</sequence>
<proteinExistence type="predicted"/>
<comment type="caution">
    <text evidence="3">The sequence shown here is derived from an EMBL/GenBank/DDBJ whole genome shotgun (WGS) entry which is preliminary data.</text>
</comment>
<name>A0A7Y6ULC7_9HYPH</name>
<evidence type="ECO:0000313" key="3">
    <source>
        <dbReference type="EMBL" id="NVD37982.1"/>
    </source>
</evidence>
<keyword evidence="2" id="KW-0732">Signal</keyword>
<feature type="region of interest" description="Disordered" evidence="1">
    <location>
        <begin position="156"/>
        <end position="175"/>
    </location>
</feature>
<dbReference type="EMBL" id="JABWDU010000001">
    <property type="protein sequence ID" value="NVD37982.1"/>
    <property type="molecule type" value="Genomic_DNA"/>
</dbReference>
<gene>
    <name evidence="3" type="ORF">HT585_03880</name>
</gene>
<keyword evidence="4" id="KW-1185">Reference proteome</keyword>
<dbReference type="NCBIfam" id="NF041110">
    <property type="entry name" value="HPE1_fam_CxxC"/>
    <property type="match status" value="1"/>
</dbReference>
<reference evidence="3 4" key="1">
    <citation type="submission" date="2020-06" db="EMBL/GenBank/DDBJ databases">
        <authorList>
            <person name="Grouzdev D.S."/>
        </authorList>
    </citation>
    <scope>NUCLEOTIDE SEQUENCE [LARGE SCALE GENOMIC DNA]</scope>
    <source>
        <strain evidence="3 4">HO-A22</strain>
    </source>
</reference>
<feature type="chain" id="PRO_5030912740" evidence="2">
    <location>
        <begin position="20"/>
        <end position="175"/>
    </location>
</feature>
<dbReference type="RefSeq" id="WP_176351684.1">
    <property type="nucleotide sequence ID" value="NZ_JABWDU010000001.1"/>
</dbReference>
<accession>A0A7Y6ULC7</accession>